<protein>
    <recommendedName>
        <fullName evidence="11">TonB-dependent receptor-like beta-barrel domain-containing protein</fullName>
    </recommendedName>
</protein>
<dbReference type="Gene3D" id="2.40.170.20">
    <property type="entry name" value="TonB-dependent receptor, beta-barrel domain"/>
    <property type="match status" value="1"/>
</dbReference>
<evidence type="ECO:0000313" key="13">
    <source>
        <dbReference type="Proteomes" id="UP000248614"/>
    </source>
</evidence>
<dbReference type="Proteomes" id="UP000248614">
    <property type="component" value="Unassembled WGS sequence"/>
</dbReference>
<keyword evidence="9" id="KW-0472">Membrane</keyword>
<gene>
    <name evidence="12" type="ORF">DI632_12060</name>
</gene>
<dbReference type="EMBL" id="QFNF01000034">
    <property type="protein sequence ID" value="PZO75175.1"/>
    <property type="molecule type" value="Genomic_DNA"/>
</dbReference>
<keyword evidence="5" id="KW-0812">Transmembrane</keyword>
<evidence type="ECO:0000256" key="2">
    <source>
        <dbReference type="ARBA" id="ARBA00022448"/>
    </source>
</evidence>
<evidence type="ECO:0000256" key="10">
    <source>
        <dbReference type="ARBA" id="ARBA00023237"/>
    </source>
</evidence>
<organism evidence="12 13">
    <name type="scientific">Sphingomonas hengshuiensis</name>
    <dbReference type="NCBI Taxonomy" id="1609977"/>
    <lineage>
        <taxon>Bacteria</taxon>
        <taxon>Pseudomonadati</taxon>
        <taxon>Pseudomonadota</taxon>
        <taxon>Alphaproteobacteria</taxon>
        <taxon>Sphingomonadales</taxon>
        <taxon>Sphingomonadaceae</taxon>
        <taxon>Sphingomonas</taxon>
    </lineage>
</organism>
<keyword evidence="6" id="KW-0408">Iron</keyword>
<evidence type="ECO:0000256" key="9">
    <source>
        <dbReference type="ARBA" id="ARBA00023136"/>
    </source>
</evidence>
<sequence>MITGVDQGNIDTWAVRASLSWRPSGNVRLDVIGDYSLDRTDGSATVFAAINNNAAFVRIASFLAGCPGQASIAAAVPENNDRRCANNQYAALSPYKVAAERQGRSRTEIYGGLLNAEWDILPEMTLKSITAYRVTAPFSVRDADNTPLLILETINRDNVKQFSQEITLGGTAFDKRLSYLFGAYFFKETDFQFYPVYVPSQISPVSGEELRVGGITNNADISNKSFALFTQESFDFTRKLNLTVGIRYTRDTKDITPYAVVAPSVEGFRNVGYNVAYPGPFATTRSVCLGPPRAVAPPAVPCFGSSTYLFEPVNNHRVDSRVTPMASIRYKWTDQFSSYASYSQGYKSGGFNTRINQPVISPNAPTGREFLPAFDPEKVTSYELGSKAQINRELRVSAAAYVAKYTDIQIVLREGVAPVVRNAGRATVKGFEVEGTLSPIAALNFDFGLGYTDFRYDAFTAALDASQAGLAPGALGRVDLTDLQAYTPKWSVTSGISYTLALPFGTLTPRVDLSHRSKTYYDAPNTEQIAQKGYVVLNASVRLAGADNRWAIAAAVTNLGNEIYRVGGNSSLTAASGYAEATYAPPRMYSVDVSFSF</sequence>
<name>A0A2W5AVU7_9SPHN</name>
<keyword evidence="2" id="KW-0813">Transport</keyword>
<feature type="domain" description="TonB-dependent receptor-like beta-barrel" evidence="11">
    <location>
        <begin position="105"/>
        <end position="559"/>
    </location>
</feature>
<evidence type="ECO:0000256" key="1">
    <source>
        <dbReference type="ARBA" id="ARBA00004571"/>
    </source>
</evidence>
<evidence type="ECO:0000259" key="11">
    <source>
        <dbReference type="Pfam" id="PF00593"/>
    </source>
</evidence>
<evidence type="ECO:0000256" key="7">
    <source>
        <dbReference type="ARBA" id="ARBA00023065"/>
    </source>
</evidence>
<keyword evidence="10" id="KW-0998">Cell outer membrane</keyword>
<evidence type="ECO:0000313" key="12">
    <source>
        <dbReference type="EMBL" id="PZO75175.1"/>
    </source>
</evidence>
<comment type="caution">
    <text evidence="12">The sequence shown here is derived from an EMBL/GenBank/DDBJ whole genome shotgun (WGS) entry which is preliminary data.</text>
</comment>
<dbReference type="PANTHER" id="PTHR32552:SF81">
    <property type="entry name" value="TONB-DEPENDENT OUTER MEMBRANE RECEPTOR"/>
    <property type="match status" value="1"/>
</dbReference>
<accession>A0A2W5AVU7</accession>
<dbReference type="SUPFAM" id="SSF56935">
    <property type="entry name" value="Porins"/>
    <property type="match status" value="1"/>
</dbReference>
<evidence type="ECO:0000256" key="8">
    <source>
        <dbReference type="ARBA" id="ARBA00023077"/>
    </source>
</evidence>
<keyword evidence="3" id="KW-1134">Transmembrane beta strand</keyword>
<dbReference type="PANTHER" id="PTHR32552">
    <property type="entry name" value="FERRICHROME IRON RECEPTOR-RELATED"/>
    <property type="match status" value="1"/>
</dbReference>
<dbReference type="GO" id="GO:0009279">
    <property type="term" value="C:cell outer membrane"/>
    <property type="evidence" value="ECO:0007669"/>
    <property type="project" value="UniProtKB-SubCell"/>
</dbReference>
<reference evidence="12 13" key="1">
    <citation type="submission" date="2017-08" db="EMBL/GenBank/DDBJ databases">
        <title>Infants hospitalized years apart are colonized by the same room-sourced microbial strains.</title>
        <authorList>
            <person name="Brooks B."/>
            <person name="Olm M.R."/>
            <person name="Firek B.A."/>
            <person name="Baker R."/>
            <person name="Thomas B.C."/>
            <person name="Morowitz M.J."/>
            <person name="Banfield J.F."/>
        </authorList>
    </citation>
    <scope>NUCLEOTIDE SEQUENCE [LARGE SCALE GENOMIC DNA]</scope>
    <source>
        <strain evidence="12">S2_018_000_R3_110</strain>
    </source>
</reference>
<keyword evidence="4" id="KW-0410">Iron transport</keyword>
<proteinExistence type="predicted"/>
<dbReference type="InterPro" id="IPR000531">
    <property type="entry name" value="Beta-barrel_TonB"/>
</dbReference>
<evidence type="ECO:0000256" key="4">
    <source>
        <dbReference type="ARBA" id="ARBA00022496"/>
    </source>
</evidence>
<keyword evidence="7" id="KW-0406">Ion transport</keyword>
<evidence type="ECO:0000256" key="6">
    <source>
        <dbReference type="ARBA" id="ARBA00023004"/>
    </source>
</evidence>
<evidence type="ECO:0000256" key="3">
    <source>
        <dbReference type="ARBA" id="ARBA00022452"/>
    </source>
</evidence>
<dbReference type="InterPro" id="IPR039426">
    <property type="entry name" value="TonB-dep_rcpt-like"/>
</dbReference>
<dbReference type="InterPro" id="IPR036942">
    <property type="entry name" value="Beta-barrel_TonB_sf"/>
</dbReference>
<dbReference type="GO" id="GO:0006826">
    <property type="term" value="P:iron ion transport"/>
    <property type="evidence" value="ECO:0007669"/>
    <property type="project" value="UniProtKB-KW"/>
</dbReference>
<comment type="subcellular location">
    <subcellularLocation>
        <location evidence="1">Cell outer membrane</location>
        <topology evidence="1">Multi-pass membrane protein</topology>
    </subcellularLocation>
</comment>
<keyword evidence="8" id="KW-0798">TonB box</keyword>
<dbReference type="AlphaFoldDB" id="A0A2W5AVU7"/>
<dbReference type="Pfam" id="PF00593">
    <property type="entry name" value="TonB_dep_Rec_b-barrel"/>
    <property type="match status" value="1"/>
</dbReference>
<evidence type="ECO:0000256" key="5">
    <source>
        <dbReference type="ARBA" id="ARBA00022692"/>
    </source>
</evidence>